<accession>A0A8J3F076</accession>
<dbReference type="Proteomes" id="UP000626244">
    <property type="component" value="Unassembled WGS sequence"/>
</dbReference>
<evidence type="ECO:0000313" key="3">
    <source>
        <dbReference type="Proteomes" id="UP000626244"/>
    </source>
</evidence>
<dbReference type="SMART" id="SM00860">
    <property type="entry name" value="SMI1_KNR4"/>
    <property type="match status" value="1"/>
</dbReference>
<dbReference type="AlphaFoldDB" id="A0A8J3F076"/>
<dbReference type="SUPFAM" id="SSF160631">
    <property type="entry name" value="SMI1/KNR4-like"/>
    <property type="match status" value="1"/>
</dbReference>
<comment type="caution">
    <text evidence="2">The sequence shown here is derived from an EMBL/GenBank/DDBJ whole genome shotgun (WGS) entry which is preliminary data.</text>
</comment>
<dbReference type="Pfam" id="PF14568">
    <property type="entry name" value="SUKH_6"/>
    <property type="match status" value="1"/>
</dbReference>
<evidence type="ECO:0000259" key="1">
    <source>
        <dbReference type="SMART" id="SM00860"/>
    </source>
</evidence>
<dbReference type="OrthoDB" id="5880263at2"/>
<proteinExistence type="predicted"/>
<keyword evidence="3" id="KW-1185">Reference proteome</keyword>
<name>A0A8J3F076_9BACI</name>
<dbReference type="Gene3D" id="3.40.1580.10">
    <property type="entry name" value="SMI1/KNR4-like"/>
    <property type="match status" value="1"/>
</dbReference>
<dbReference type="EMBL" id="BMHB01000001">
    <property type="protein sequence ID" value="GGI11599.1"/>
    <property type="molecule type" value="Genomic_DNA"/>
</dbReference>
<organism evidence="2 3">
    <name type="scientific">Gottfriedia solisilvae</name>
    <dbReference type="NCBI Taxonomy" id="1516104"/>
    <lineage>
        <taxon>Bacteria</taxon>
        <taxon>Bacillati</taxon>
        <taxon>Bacillota</taxon>
        <taxon>Bacilli</taxon>
        <taxon>Bacillales</taxon>
        <taxon>Bacillaceae</taxon>
        <taxon>Gottfriedia</taxon>
    </lineage>
</organism>
<reference evidence="3" key="1">
    <citation type="journal article" date="2019" name="Int. J. Syst. Evol. Microbiol.">
        <title>The Global Catalogue of Microorganisms (GCM) 10K type strain sequencing project: providing services to taxonomists for standard genome sequencing and annotation.</title>
        <authorList>
            <consortium name="The Broad Institute Genomics Platform"/>
            <consortium name="The Broad Institute Genome Sequencing Center for Infectious Disease"/>
            <person name="Wu L."/>
            <person name="Ma J."/>
        </authorList>
    </citation>
    <scope>NUCLEOTIDE SEQUENCE [LARGE SCALE GENOMIC DNA]</scope>
    <source>
        <strain evidence="3">CGMCC 1.14993</strain>
    </source>
</reference>
<dbReference type="InterPro" id="IPR018958">
    <property type="entry name" value="Knr4/Smi1-like_dom"/>
</dbReference>
<sequence>MNKYEDIKRIIAEAGNSVDFADYGDGISEEWIIKAEDRLGFNLPNSYKWWLSNYSGGEIFGEEIFSIYEQDFDTVVGGDIVYMYELNKKNKYFDDDKVVICESSDDIFYFDLSISLEEDENEIPIYSLNNNKKYADDFIEFLKKRITANNQ</sequence>
<evidence type="ECO:0000313" key="2">
    <source>
        <dbReference type="EMBL" id="GGI11599.1"/>
    </source>
</evidence>
<dbReference type="InterPro" id="IPR037883">
    <property type="entry name" value="Knr4/Smi1-like_sf"/>
</dbReference>
<feature type="domain" description="Knr4/Smi1-like" evidence="1">
    <location>
        <begin position="26"/>
        <end position="144"/>
    </location>
</feature>
<protein>
    <submittedName>
        <fullName evidence="2">Antitoxin YobK</fullName>
    </submittedName>
</protein>
<gene>
    <name evidence="2" type="primary">yobK</name>
    <name evidence="2" type="ORF">GCM10007380_08650</name>
</gene>
<dbReference type="RefSeq" id="WP_087999107.1">
    <property type="nucleotide sequence ID" value="NZ_BMHB01000001.1"/>
</dbReference>